<evidence type="ECO:0000313" key="1">
    <source>
        <dbReference type="EMBL" id="SVA75769.1"/>
    </source>
</evidence>
<dbReference type="EMBL" id="UINC01018112">
    <property type="protein sequence ID" value="SVA75769.1"/>
    <property type="molecule type" value="Genomic_DNA"/>
</dbReference>
<organism evidence="1">
    <name type="scientific">marine metagenome</name>
    <dbReference type="NCBI Taxonomy" id="408172"/>
    <lineage>
        <taxon>unclassified sequences</taxon>
        <taxon>metagenomes</taxon>
        <taxon>ecological metagenomes</taxon>
    </lineage>
</organism>
<feature type="non-terminal residue" evidence="1">
    <location>
        <position position="23"/>
    </location>
</feature>
<gene>
    <name evidence="1" type="ORF">METZ01_LOCUS128623</name>
</gene>
<protein>
    <submittedName>
        <fullName evidence="1">Uncharacterized protein</fullName>
    </submittedName>
</protein>
<proteinExistence type="predicted"/>
<accession>A0A381YFC9</accession>
<sequence>HGQWHICCRRNRAVSKVTTMGSA</sequence>
<dbReference type="AlphaFoldDB" id="A0A381YFC9"/>
<name>A0A381YFC9_9ZZZZ</name>
<feature type="non-terminal residue" evidence="1">
    <location>
        <position position="1"/>
    </location>
</feature>
<reference evidence="1" key="1">
    <citation type="submission" date="2018-05" db="EMBL/GenBank/DDBJ databases">
        <authorList>
            <person name="Lanie J.A."/>
            <person name="Ng W.-L."/>
            <person name="Kazmierczak K.M."/>
            <person name="Andrzejewski T.M."/>
            <person name="Davidsen T.M."/>
            <person name="Wayne K.J."/>
            <person name="Tettelin H."/>
            <person name="Glass J.I."/>
            <person name="Rusch D."/>
            <person name="Podicherti R."/>
            <person name="Tsui H.-C.T."/>
            <person name="Winkler M.E."/>
        </authorList>
    </citation>
    <scope>NUCLEOTIDE SEQUENCE</scope>
</reference>